<name>A0ABR6WE34_9BACT</name>
<accession>A0ABR6WE34</accession>
<dbReference type="EMBL" id="VFIA01000039">
    <property type="protein sequence ID" value="MBC3794187.1"/>
    <property type="molecule type" value="Genomic_DNA"/>
</dbReference>
<organism evidence="1 2">
    <name type="scientific">Spirosoma utsteinense</name>
    <dbReference type="NCBI Taxonomy" id="2585773"/>
    <lineage>
        <taxon>Bacteria</taxon>
        <taxon>Pseudomonadati</taxon>
        <taxon>Bacteroidota</taxon>
        <taxon>Cytophagia</taxon>
        <taxon>Cytophagales</taxon>
        <taxon>Cytophagaceae</taxon>
        <taxon>Spirosoma</taxon>
    </lineage>
</organism>
<gene>
    <name evidence="1" type="ORF">FH603_4714</name>
</gene>
<protein>
    <submittedName>
        <fullName evidence="1">Gliding motility-associated-like protein</fullName>
    </submittedName>
</protein>
<evidence type="ECO:0000313" key="1">
    <source>
        <dbReference type="EMBL" id="MBC3794187.1"/>
    </source>
</evidence>
<dbReference type="RefSeq" id="WP_317171312.1">
    <property type="nucleotide sequence ID" value="NZ_VFIA01000039.1"/>
</dbReference>
<dbReference type="Proteomes" id="UP000700732">
    <property type="component" value="Unassembled WGS sequence"/>
</dbReference>
<dbReference type="InterPro" id="IPR026341">
    <property type="entry name" value="T9SS_type_B"/>
</dbReference>
<reference evidence="1 2" key="1">
    <citation type="submission" date="2019-06" db="EMBL/GenBank/DDBJ databases">
        <title>Spirosoma utsteinense sp. nov. isolated from Antarctic ice-free soils.</title>
        <authorList>
            <person name="Tahon G."/>
        </authorList>
    </citation>
    <scope>NUCLEOTIDE SEQUENCE [LARGE SCALE GENOMIC DNA]</scope>
    <source>
        <strain evidence="1 2">LMG 31447</strain>
    </source>
</reference>
<proteinExistence type="predicted"/>
<comment type="caution">
    <text evidence="1">The sequence shown here is derived from an EMBL/GenBank/DDBJ whole genome shotgun (WGS) entry which is preliminary data.</text>
</comment>
<keyword evidence="2" id="KW-1185">Reference proteome</keyword>
<evidence type="ECO:0000313" key="2">
    <source>
        <dbReference type="Proteomes" id="UP000700732"/>
    </source>
</evidence>
<dbReference type="Pfam" id="PF13585">
    <property type="entry name" value="CHU_C"/>
    <property type="match status" value="1"/>
</dbReference>
<dbReference type="NCBIfam" id="TIGR04131">
    <property type="entry name" value="Bac_Flav_CTERM"/>
    <property type="match status" value="1"/>
</dbReference>
<sequence length="518" mass="57063">MAVQVLCSITESARLPATSAAPVRRHQSGWRYGLVVILICWVSSLVGHAQCSPGSILCETFGSGPRGALAPGITNFSYRARTCPDDGEYNLMDTVSESCHGQAWHRVPEDHTPNDVRGNMLVVNASFQPSEFYSQQAIGLCPGVTYEFSLWTLNLNRIMEAGACDEYSLRNPIIAMRIEQPDGTLIREEVQPAVSRTTTPTWVFLSMRFSIPTASNDIVVKLVNKGLGGCGNDLVIDDIGFRPVHPALTIRFPDISNTETTVCADTPLRLTLGTAVGYPNPVYLWQQSLDNLNWTPVTNPGQTTYTINRVRAGRTYYRLRNTQPINEAAVGRAQCSAESNVLIVNGRANAPFSLGDDLALCEGLSQVLTVPASLPVGTTFMWSDQSTSPQLTATAPGPYWLETDLNGCTYRDTILIESRNCRLNDIYVPSAFSPNADATNDRLLILHAGRFATYSFRVYDRWGNLIFVSDQAETGWDGTFQNRPCAEGVYGWTVHYSLQDPVNEAEQFVRSGRVVLVR</sequence>